<protein>
    <recommendedName>
        <fullName evidence="4">Zinc-finger domain-containing protein</fullName>
    </recommendedName>
</protein>
<accession>A0A809R9N3</accession>
<keyword evidence="1" id="KW-0472">Membrane</keyword>
<keyword evidence="1" id="KW-1133">Transmembrane helix</keyword>
<dbReference type="Proteomes" id="UP000662873">
    <property type="component" value="Chromosome"/>
</dbReference>
<sequence length="145" mass="16337">MKLRFACRKFYRLISSPNDGAIRWDDQAFMDRHRAECSDCRRHEEQFSLALNMLREASFDGQSESNFDSRVLRRFHVDRVRSSVGYWSPAILGAGIAMIVMLAAIQLVSRSSDLPVFNVGGAGVKRAADAPAIPLFENRSPSTNR</sequence>
<name>A0A809R9N3_9BACT</name>
<feature type="transmembrane region" description="Helical" evidence="1">
    <location>
        <begin position="84"/>
        <end position="108"/>
    </location>
</feature>
<evidence type="ECO:0000313" key="3">
    <source>
        <dbReference type="Proteomes" id="UP000662873"/>
    </source>
</evidence>
<dbReference type="AlphaFoldDB" id="A0A809R9N3"/>
<reference evidence="2" key="1">
    <citation type="journal article" name="DNA Res.">
        <title>The physiological potential of anammox bacteria as revealed by their core genome structure.</title>
        <authorList>
            <person name="Okubo T."/>
            <person name="Toyoda A."/>
            <person name="Fukuhara K."/>
            <person name="Uchiyama I."/>
            <person name="Harigaya Y."/>
            <person name="Kuroiwa M."/>
            <person name="Suzuki T."/>
            <person name="Murakami Y."/>
            <person name="Suwa Y."/>
            <person name="Takami H."/>
        </authorList>
    </citation>
    <scope>NUCLEOTIDE SEQUENCE</scope>
    <source>
        <strain evidence="2">317325-2</strain>
    </source>
</reference>
<evidence type="ECO:0000256" key="1">
    <source>
        <dbReference type="SAM" id="Phobius"/>
    </source>
</evidence>
<organism evidence="2 3">
    <name type="scientific">Candidatus Nitrosymbiomonas proteolyticus</name>
    <dbReference type="NCBI Taxonomy" id="2608984"/>
    <lineage>
        <taxon>Bacteria</taxon>
        <taxon>Bacillati</taxon>
        <taxon>Armatimonadota</taxon>
        <taxon>Armatimonadota incertae sedis</taxon>
        <taxon>Candidatus Nitrosymbiomonas</taxon>
    </lineage>
</organism>
<evidence type="ECO:0000313" key="2">
    <source>
        <dbReference type="EMBL" id="BBO24283.1"/>
    </source>
</evidence>
<dbReference type="EMBL" id="AP021858">
    <property type="protein sequence ID" value="BBO24283.1"/>
    <property type="molecule type" value="Genomic_DNA"/>
</dbReference>
<proteinExistence type="predicted"/>
<evidence type="ECO:0008006" key="4">
    <source>
        <dbReference type="Google" id="ProtNLM"/>
    </source>
</evidence>
<gene>
    <name evidence="2" type="ORF">NPRO_18780</name>
</gene>
<dbReference type="KEGG" id="npy:NPRO_18780"/>
<keyword evidence="1" id="KW-0812">Transmembrane</keyword>